<dbReference type="InterPro" id="IPR047090">
    <property type="entry name" value="AspRS_core"/>
</dbReference>
<evidence type="ECO:0000256" key="4">
    <source>
        <dbReference type="ARBA" id="ARBA00022840"/>
    </source>
</evidence>
<dbReference type="RefSeq" id="WP_187422602.1">
    <property type="nucleotide sequence ID" value="NZ_CP060637.1"/>
</dbReference>
<dbReference type="AlphaFoldDB" id="A0A7G9GUA8"/>
<dbReference type="CDD" id="cd00777">
    <property type="entry name" value="AspRS_core"/>
    <property type="match status" value="1"/>
</dbReference>
<dbReference type="Pfam" id="PF00152">
    <property type="entry name" value="tRNA-synt_2"/>
    <property type="match status" value="1"/>
</dbReference>
<feature type="binding site" evidence="7">
    <location>
        <begin position="539"/>
        <end position="542"/>
    </location>
    <ligand>
        <name>ATP</name>
        <dbReference type="ChEBI" id="CHEBI:30616"/>
    </ligand>
</feature>
<keyword evidence="7" id="KW-0963">Cytoplasm</keyword>
<comment type="subunit">
    <text evidence="7">Homodimer.</text>
</comment>
<dbReference type="PANTHER" id="PTHR22594:SF5">
    <property type="entry name" value="ASPARTATE--TRNA LIGASE, MITOCHONDRIAL"/>
    <property type="match status" value="1"/>
</dbReference>
<dbReference type="InterPro" id="IPR004524">
    <property type="entry name" value="Asp-tRNA-ligase_1"/>
</dbReference>
<dbReference type="SUPFAM" id="SSF55681">
    <property type="entry name" value="Class II aaRS and biotin synthetases"/>
    <property type="match status" value="1"/>
</dbReference>
<comment type="similarity">
    <text evidence="1 7">Belongs to the class-II aminoacyl-tRNA synthetase family. Type 1 subfamily.</text>
</comment>
<dbReference type="InterPro" id="IPR047089">
    <property type="entry name" value="Asp-tRNA-ligase_1_N"/>
</dbReference>
<keyword evidence="4 7" id="KW-0067">ATP-binding</keyword>
<comment type="caution">
    <text evidence="7">Lacks conserved residue(s) required for the propagation of feature annotation.</text>
</comment>
<dbReference type="PRINTS" id="PR01042">
    <property type="entry name" value="TRNASYNTHASP"/>
</dbReference>
<dbReference type="SUPFAM" id="SSF50249">
    <property type="entry name" value="Nucleic acid-binding proteins"/>
    <property type="match status" value="1"/>
</dbReference>
<feature type="binding site" evidence="7">
    <location>
        <begin position="222"/>
        <end position="224"/>
    </location>
    <ligand>
        <name>ATP</name>
        <dbReference type="ChEBI" id="CHEBI:30616"/>
    </ligand>
</feature>
<dbReference type="NCBIfam" id="TIGR00459">
    <property type="entry name" value="aspS_bact"/>
    <property type="match status" value="1"/>
</dbReference>
<dbReference type="InterPro" id="IPR004115">
    <property type="entry name" value="GAD-like_sf"/>
</dbReference>
<feature type="domain" description="Aminoacyl-transfer RNA synthetases class-II family profile" evidence="8">
    <location>
        <begin position="143"/>
        <end position="558"/>
    </location>
</feature>
<keyword evidence="10" id="KW-1185">Reference proteome</keyword>
<name>A0A7G9GUA8_9FUSO</name>
<feature type="binding site" evidence="7">
    <location>
        <position position="222"/>
    </location>
    <ligand>
        <name>L-aspartate</name>
        <dbReference type="ChEBI" id="CHEBI:29991"/>
    </ligand>
</feature>
<evidence type="ECO:0000256" key="5">
    <source>
        <dbReference type="ARBA" id="ARBA00022917"/>
    </source>
</evidence>
<dbReference type="CDD" id="cd04317">
    <property type="entry name" value="EcAspRS_like_N"/>
    <property type="match status" value="1"/>
</dbReference>
<keyword evidence="6 7" id="KW-0030">Aminoacyl-tRNA synthetase</keyword>
<dbReference type="GO" id="GO:0003676">
    <property type="term" value="F:nucleic acid binding"/>
    <property type="evidence" value="ECO:0007669"/>
    <property type="project" value="InterPro"/>
</dbReference>
<feature type="binding site" evidence="7">
    <location>
        <position position="176"/>
    </location>
    <ligand>
        <name>L-aspartate</name>
        <dbReference type="ChEBI" id="CHEBI:29991"/>
    </ligand>
</feature>
<dbReference type="InterPro" id="IPR004365">
    <property type="entry name" value="NA-bd_OB_tRNA"/>
</dbReference>
<feature type="region of interest" description="Aspartate" evidence="7">
    <location>
        <begin position="200"/>
        <end position="203"/>
    </location>
</feature>
<dbReference type="InterPro" id="IPR045864">
    <property type="entry name" value="aa-tRNA-synth_II/BPL/LPL"/>
</dbReference>
<dbReference type="Gene3D" id="3.30.1360.30">
    <property type="entry name" value="GAD-like domain"/>
    <property type="match status" value="1"/>
</dbReference>
<keyword evidence="3 7" id="KW-0547">Nucleotide-binding</keyword>
<dbReference type="HAMAP" id="MF_00044">
    <property type="entry name" value="Asp_tRNA_synth_type1"/>
    <property type="match status" value="1"/>
</dbReference>
<dbReference type="PROSITE" id="PS50862">
    <property type="entry name" value="AA_TRNA_LIGASE_II"/>
    <property type="match status" value="1"/>
</dbReference>
<dbReference type="InterPro" id="IPR002312">
    <property type="entry name" value="Asp/Asn-tRNA-synth_IIb"/>
</dbReference>
<dbReference type="InterPro" id="IPR012340">
    <property type="entry name" value="NA-bd_OB-fold"/>
</dbReference>
<comment type="subcellular location">
    <subcellularLocation>
        <location evidence="7">Cytoplasm</location>
    </subcellularLocation>
</comment>
<dbReference type="GO" id="GO:0005737">
    <property type="term" value="C:cytoplasm"/>
    <property type="evidence" value="ECO:0007669"/>
    <property type="project" value="UniProtKB-SubCell"/>
</dbReference>
<dbReference type="Pfam" id="PF01336">
    <property type="entry name" value="tRNA_anti-codon"/>
    <property type="match status" value="1"/>
</dbReference>
<evidence type="ECO:0000313" key="10">
    <source>
        <dbReference type="Proteomes" id="UP000515913"/>
    </source>
</evidence>
<comment type="function">
    <text evidence="7">Catalyzes the attachment of L-aspartate to tRNA(Asp) in a two-step reaction: L-aspartate is first activated by ATP to form Asp-AMP and then transferred to the acceptor end of tRNA(Asp).</text>
</comment>
<sequence>MIYRTHNLGELRKENIGQTVTLSGWVDTTRDFGGLTFVDLRDREGKTQVVFDVDVAPKEVIETAQKLKNETVIRVVGKVKERSSKNLNIPTGEIEVFAAELTVLNNCDVLPFQITGTEDNLNENIRLKYRYLDIRRPKMLNNLRMRHKMIMAIRNYMDEQGFIDVDTPLLNKSTPEGARDFLVPCRINPGTFYALPQSPQLFKQLLMIGGVEKYFQIAKCFRDEDLRADRQFEFTQLDVEMSFVEMEDVMNTIEGLAKSVFTTITGEKVDYKFPIMPYAEAMSRFGSDKPDVRFGVELKDLTDIARNCGFKAFKSVVEAGGIVKAIVVPNAFEKFSRKVLGEYEEYAKRYFGAKGMAYIKIAEDGTITSPIAKFFSEDEMKEIIAKTEANNGDVVLIIADKAKVVYGALGGMRLRIGKELNLINNDEFKFLWVVDFPMFTYDEDEQRYKAEHHPFTSIKAEDMDAFLGGQTENIRTNTYDMVLNGFEIGGGSIRIFNPEIQTKVFDRLGLSYEEAREKFGFFVDAFKYGAPPHGGLAFGIDRWLMVMLKENSIREVIPFPKTNKGQCLMSEAPNFVDKEQLDELYLKTTYEEDKKTEEN</sequence>
<dbReference type="PANTHER" id="PTHR22594">
    <property type="entry name" value="ASPARTYL/LYSYL-TRNA SYNTHETASE"/>
    <property type="match status" value="1"/>
</dbReference>
<dbReference type="EC" id="6.1.1.12" evidence="7"/>
<reference evidence="9 10" key="1">
    <citation type="submission" date="2020-08" db="EMBL/GenBank/DDBJ databases">
        <authorList>
            <person name="Liu C."/>
            <person name="Sun Q."/>
        </authorList>
    </citation>
    <scope>NUCLEOTIDE SEQUENCE [LARGE SCALE GENOMIC DNA]</scope>
    <source>
        <strain evidence="9 10">NSJ-57</strain>
    </source>
</reference>
<evidence type="ECO:0000259" key="8">
    <source>
        <dbReference type="PROSITE" id="PS50862"/>
    </source>
</evidence>
<evidence type="ECO:0000256" key="1">
    <source>
        <dbReference type="ARBA" id="ARBA00006303"/>
    </source>
</evidence>
<dbReference type="GO" id="GO:0004815">
    <property type="term" value="F:aspartate-tRNA ligase activity"/>
    <property type="evidence" value="ECO:0007669"/>
    <property type="project" value="UniProtKB-UniRule"/>
</dbReference>
<evidence type="ECO:0000256" key="2">
    <source>
        <dbReference type="ARBA" id="ARBA00022598"/>
    </source>
</evidence>
<proteinExistence type="inferred from homology"/>
<protein>
    <recommendedName>
        <fullName evidence="7">Aspartate--tRNA ligase</fullName>
        <ecNumber evidence="7">6.1.1.12</ecNumber>
    </recommendedName>
    <alternativeName>
        <fullName evidence="7">Aspartyl-tRNA synthetase</fullName>
        <shortName evidence="7">AspRS</shortName>
    </alternativeName>
</protein>
<dbReference type="Pfam" id="PF02938">
    <property type="entry name" value="GAD"/>
    <property type="match status" value="1"/>
</dbReference>
<dbReference type="InterPro" id="IPR029351">
    <property type="entry name" value="GAD_dom"/>
</dbReference>
<feature type="binding site" evidence="7">
    <location>
        <position position="487"/>
    </location>
    <ligand>
        <name>ATP</name>
        <dbReference type="ChEBI" id="CHEBI:30616"/>
    </ligand>
</feature>
<feature type="binding site" evidence="7">
    <location>
        <position position="231"/>
    </location>
    <ligand>
        <name>ATP</name>
        <dbReference type="ChEBI" id="CHEBI:30616"/>
    </ligand>
</feature>
<evidence type="ECO:0000256" key="7">
    <source>
        <dbReference type="HAMAP-Rule" id="MF_00044"/>
    </source>
</evidence>
<evidence type="ECO:0000256" key="3">
    <source>
        <dbReference type="ARBA" id="ARBA00022741"/>
    </source>
</evidence>
<keyword evidence="5 7" id="KW-0648">Protein biosynthesis</keyword>
<feature type="binding site" evidence="7">
    <location>
        <position position="494"/>
    </location>
    <ligand>
        <name>L-aspartate</name>
        <dbReference type="ChEBI" id="CHEBI:29991"/>
    </ligand>
</feature>
<evidence type="ECO:0000313" key="9">
    <source>
        <dbReference type="EMBL" id="QNM14390.1"/>
    </source>
</evidence>
<organism evidence="9 10">
    <name type="scientific">Fusobacterium hominis</name>
    <dbReference type="NCBI Taxonomy" id="2764326"/>
    <lineage>
        <taxon>Bacteria</taxon>
        <taxon>Fusobacteriati</taxon>
        <taxon>Fusobacteriota</taxon>
        <taxon>Fusobacteriia</taxon>
        <taxon>Fusobacteriales</taxon>
        <taxon>Fusobacteriaceae</taxon>
        <taxon>Fusobacterium</taxon>
    </lineage>
</organism>
<dbReference type="GO" id="GO:0005524">
    <property type="term" value="F:ATP binding"/>
    <property type="evidence" value="ECO:0007669"/>
    <property type="project" value="UniProtKB-UniRule"/>
</dbReference>
<dbReference type="EMBL" id="CP060637">
    <property type="protein sequence ID" value="QNM14390.1"/>
    <property type="molecule type" value="Genomic_DNA"/>
</dbReference>
<accession>A0A7G9GUA8</accession>
<dbReference type="Gene3D" id="3.30.930.10">
    <property type="entry name" value="Bira Bifunctional Protein, Domain 2"/>
    <property type="match status" value="1"/>
</dbReference>
<dbReference type="Gene3D" id="2.40.50.140">
    <property type="entry name" value="Nucleic acid-binding proteins"/>
    <property type="match status" value="1"/>
</dbReference>
<keyword evidence="2 7" id="KW-0436">Ligase</keyword>
<gene>
    <name evidence="7 9" type="primary">aspS</name>
    <name evidence="9" type="ORF">H9Q81_05205</name>
</gene>
<evidence type="ECO:0000256" key="6">
    <source>
        <dbReference type="ARBA" id="ARBA00023146"/>
    </source>
</evidence>
<dbReference type="GO" id="GO:0006422">
    <property type="term" value="P:aspartyl-tRNA aminoacylation"/>
    <property type="evidence" value="ECO:0007669"/>
    <property type="project" value="UniProtKB-UniRule"/>
</dbReference>
<dbReference type="KEGG" id="fho:H9Q81_05205"/>
<comment type="catalytic activity">
    <reaction evidence="7">
        <text>tRNA(Asp) + L-aspartate + ATP = L-aspartyl-tRNA(Asp) + AMP + diphosphate</text>
        <dbReference type="Rhea" id="RHEA:19649"/>
        <dbReference type="Rhea" id="RHEA-COMP:9660"/>
        <dbReference type="Rhea" id="RHEA-COMP:9678"/>
        <dbReference type="ChEBI" id="CHEBI:29991"/>
        <dbReference type="ChEBI" id="CHEBI:30616"/>
        <dbReference type="ChEBI" id="CHEBI:33019"/>
        <dbReference type="ChEBI" id="CHEBI:78442"/>
        <dbReference type="ChEBI" id="CHEBI:78516"/>
        <dbReference type="ChEBI" id="CHEBI:456215"/>
        <dbReference type="EC" id="6.1.1.12"/>
    </reaction>
</comment>
<dbReference type="InterPro" id="IPR004364">
    <property type="entry name" value="Aa-tRNA-synt_II"/>
</dbReference>
<dbReference type="NCBIfam" id="NF001750">
    <property type="entry name" value="PRK00476.1"/>
    <property type="match status" value="1"/>
</dbReference>
<dbReference type="InterPro" id="IPR006195">
    <property type="entry name" value="aa-tRNA-synth_II"/>
</dbReference>
<dbReference type="SUPFAM" id="SSF55261">
    <property type="entry name" value="GAD domain-like"/>
    <property type="match status" value="1"/>
</dbReference>
<dbReference type="Proteomes" id="UP000515913">
    <property type="component" value="Chromosome"/>
</dbReference>
<feature type="binding site" evidence="7">
    <location>
        <position position="452"/>
    </location>
    <ligand>
        <name>L-aspartate</name>
        <dbReference type="ChEBI" id="CHEBI:29991"/>
    </ligand>
</feature>